<keyword evidence="1" id="KW-0732">Signal</keyword>
<gene>
    <name evidence="2" type="ORF">AAFC00_005647</name>
</gene>
<proteinExistence type="predicted"/>
<name>A0ABR3PLI4_9PEZI</name>
<dbReference type="EMBL" id="JBFMKM010000004">
    <property type="protein sequence ID" value="KAL1307020.1"/>
    <property type="molecule type" value="Genomic_DNA"/>
</dbReference>
<dbReference type="GeneID" id="95979346"/>
<dbReference type="Proteomes" id="UP001562354">
    <property type="component" value="Unassembled WGS sequence"/>
</dbReference>
<evidence type="ECO:0000256" key="1">
    <source>
        <dbReference type="SAM" id="SignalP"/>
    </source>
</evidence>
<reference evidence="2 3" key="1">
    <citation type="submission" date="2024-07" db="EMBL/GenBank/DDBJ databases">
        <title>Draft sequence of the Neodothiora populina.</title>
        <authorList>
            <person name="Drown D.D."/>
            <person name="Schuette U.S."/>
            <person name="Buechlein A.B."/>
            <person name="Rusch D.R."/>
            <person name="Winton L.W."/>
            <person name="Adams G.A."/>
        </authorList>
    </citation>
    <scope>NUCLEOTIDE SEQUENCE [LARGE SCALE GENOMIC DNA]</scope>
    <source>
        <strain evidence="2 3">CPC 39397</strain>
    </source>
</reference>
<protein>
    <submittedName>
        <fullName evidence="2">Uncharacterized protein</fullName>
    </submittedName>
</protein>
<comment type="caution">
    <text evidence="2">The sequence shown here is derived from an EMBL/GenBank/DDBJ whole genome shotgun (WGS) entry which is preliminary data.</text>
</comment>
<evidence type="ECO:0000313" key="2">
    <source>
        <dbReference type="EMBL" id="KAL1307020.1"/>
    </source>
</evidence>
<evidence type="ECO:0000313" key="3">
    <source>
        <dbReference type="Proteomes" id="UP001562354"/>
    </source>
</evidence>
<dbReference type="RefSeq" id="XP_069203292.1">
    <property type="nucleotide sequence ID" value="XM_069345459.1"/>
</dbReference>
<organism evidence="2 3">
    <name type="scientific">Neodothiora populina</name>
    <dbReference type="NCBI Taxonomy" id="2781224"/>
    <lineage>
        <taxon>Eukaryota</taxon>
        <taxon>Fungi</taxon>
        <taxon>Dikarya</taxon>
        <taxon>Ascomycota</taxon>
        <taxon>Pezizomycotina</taxon>
        <taxon>Dothideomycetes</taxon>
        <taxon>Dothideomycetidae</taxon>
        <taxon>Dothideales</taxon>
        <taxon>Dothioraceae</taxon>
        <taxon>Neodothiora</taxon>
    </lineage>
</organism>
<feature type="chain" id="PRO_5046185206" evidence="1">
    <location>
        <begin position="21"/>
        <end position="255"/>
    </location>
</feature>
<sequence>MLYTNVAAIVSLLSIPLASAKPRGNTSSKRDLELTWGPLVGMGPTRDGVGIISAVSTIYPGNMPKTQPGGLYNWIGIDSPDANSDLVQGIVGSYTHGQSECPGAEADSLWCITAEVYGTIPGTQQTNQWVGDLRALDKNPADGITFNYTLVNQKTGLWLQTVTNARTQELMATFNKTSQTMTLFNTAVECQNGCTPPVDPQYWVDTTIILSEADEDFGSTLYQSNHATNTPVTTPDNGKTWKIANITIPVVPPVA</sequence>
<feature type="signal peptide" evidence="1">
    <location>
        <begin position="1"/>
        <end position="20"/>
    </location>
</feature>
<keyword evidence="3" id="KW-1185">Reference proteome</keyword>
<accession>A0ABR3PLI4</accession>